<dbReference type="Gene3D" id="3.10.310.30">
    <property type="match status" value="1"/>
</dbReference>
<dbReference type="AlphaFoldDB" id="A0A4P6JWY0"/>
<feature type="domain" description="RecJ OB" evidence="8">
    <location>
        <begin position="498"/>
        <end position="598"/>
    </location>
</feature>
<dbReference type="InterPro" id="IPR051673">
    <property type="entry name" value="SSDNA_exonuclease_RecJ"/>
</dbReference>
<dbReference type="Proteomes" id="UP000290365">
    <property type="component" value="Chromosome"/>
</dbReference>
<evidence type="ECO:0000256" key="5">
    <source>
        <dbReference type="ARBA" id="ARBA00022839"/>
    </source>
</evidence>
<keyword evidence="10" id="KW-1185">Reference proteome</keyword>
<dbReference type="InterPro" id="IPR001667">
    <property type="entry name" value="DDH_dom"/>
</dbReference>
<evidence type="ECO:0000256" key="2">
    <source>
        <dbReference type="ARBA" id="ARBA00019841"/>
    </source>
</evidence>
<reference evidence="9 10" key="1">
    <citation type="submission" date="2019-01" db="EMBL/GenBank/DDBJ databases">
        <title>Ktedonosporobacter rubrisoli SCAWS-G2.</title>
        <authorList>
            <person name="Huang Y."/>
            <person name="Yan B."/>
        </authorList>
    </citation>
    <scope>NUCLEOTIDE SEQUENCE [LARGE SCALE GENOMIC DNA]</scope>
    <source>
        <strain evidence="9 10">SCAWS-G2</strain>
    </source>
</reference>
<dbReference type="KEGG" id="kbs:EPA93_30760"/>
<dbReference type="PANTHER" id="PTHR30255">
    <property type="entry name" value="SINGLE-STRANDED-DNA-SPECIFIC EXONUCLEASE RECJ"/>
    <property type="match status" value="1"/>
</dbReference>
<evidence type="ECO:0000259" key="6">
    <source>
        <dbReference type="Pfam" id="PF01368"/>
    </source>
</evidence>
<comment type="similarity">
    <text evidence="1">Belongs to the RecJ family.</text>
</comment>
<evidence type="ECO:0000313" key="9">
    <source>
        <dbReference type="EMBL" id="QBD80124.1"/>
    </source>
</evidence>
<evidence type="ECO:0000313" key="10">
    <source>
        <dbReference type="Proteomes" id="UP000290365"/>
    </source>
</evidence>
<dbReference type="InterPro" id="IPR004610">
    <property type="entry name" value="RecJ"/>
</dbReference>
<dbReference type="OrthoDB" id="9809852at2"/>
<dbReference type="GO" id="GO:0008409">
    <property type="term" value="F:5'-3' exonuclease activity"/>
    <property type="evidence" value="ECO:0007669"/>
    <property type="project" value="InterPro"/>
</dbReference>
<sequence length="608" mass="67862">MNVESQPRLSSSWEVYEQLSREQFEAVESAGITKFHAQLLYNRGLHTVEEMKSFIEAAYETSPDPLLLVDMERAVARIQQALERREHITIYGDYDADGVTSSALLFRALRTLQQPGASLDFHIPHRLRDGCGLNIAALDQLKARGTQLIITTDCASSDVEQAAYARELGLDIIVTDHHHTPAKLPDVYAMVNPWRPDCAYGERYLCGVGIAFKLTQALYRAYKRDREDEKELLDLVAIGTVADIAPLLGENHTLVRLGMQRLNDTHKPGLQALIRSANLQPGRIRERDIAFSLAPRINAAGRMKEASIAFRLLTTDDEAEALALAEELEQLNIARQQETEELMRNVRDQARSQPGKAVILVSGDDWHEGIIGLVAGKLAEELHKPVLVLSNDKTTSLSRGSARSQKGFNIIEALNDFASQLERFGGHAQAAGFTIRSELIEELHTHLLAWSENGGAAVPALIPGTNLPDQTGLVTEQENTEIQPALVLKKVDLVFSRLERLSYELYKMMRQLGPFGSGNPEPTFKMENLRLLETWTSGINKQNLRLRLGDPRGGERRLGTLLRGAPRQQELVGVTHVNIIFRVESSENDARPEIWLKILDLEPVEKVP</sequence>
<dbReference type="Pfam" id="PF02272">
    <property type="entry name" value="DHHA1"/>
    <property type="match status" value="1"/>
</dbReference>
<keyword evidence="4" id="KW-0378">Hydrolase</keyword>
<name>A0A4P6JWY0_KTERU</name>
<dbReference type="InterPro" id="IPR038763">
    <property type="entry name" value="DHH_sf"/>
</dbReference>
<keyword evidence="3" id="KW-0540">Nuclease</keyword>
<evidence type="ECO:0000256" key="1">
    <source>
        <dbReference type="ARBA" id="ARBA00005915"/>
    </source>
</evidence>
<dbReference type="Pfam" id="PF01368">
    <property type="entry name" value="DHH"/>
    <property type="match status" value="1"/>
</dbReference>
<evidence type="ECO:0000256" key="3">
    <source>
        <dbReference type="ARBA" id="ARBA00022722"/>
    </source>
</evidence>
<dbReference type="InterPro" id="IPR003156">
    <property type="entry name" value="DHHA1_dom"/>
</dbReference>
<dbReference type="PANTHER" id="PTHR30255:SF2">
    <property type="entry name" value="SINGLE-STRANDED-DNA-SPECIFIC EXONUCLEASE RECJ"/>
    <property type="match status" value="1"/>
</dbReference>
<dbReference type="GO" id="GO:0006310">
    <property type="term" value="P:DNA recombination"/>
    <property type="evidence" value="ECO:0007669"/>
    <property type="project" value="InterPro"/>
</dbReference>
<dbReference type="GO" id="GO:0003676">
    <property type="term" value="F:nucleic acid binding"/>
    <property type="evidence" value="ECO:0007669"/>
    <property type="project" value="InterPro"/>
</dbReference>
<dbReference type="NCBIfam" id="TIGR00644">
    <property type="entry name" value="recJ"/>
    <property type="match status" value="1"/>
</dbReference>
<feature type="domain" description="DDH" evidence="6">
    <location>
        <begin position="87"/>
        <end position="240"/>
    </location>
</feature>
<keyword evidence="5 9" id="KW-0269">Exonuclease</keyword>
<dbReference type="Pfam" id="PF17768">
    <property type="entry name" value="RecJ_OB"/>
    <property type="match status" value="1"/>
</dbReference>
<proteinExistence type="inferred from homology"/>
<dbReference type="Gene3D" id="2.40.50.460">
    <property type="match status" value="1"/>
</dbReference>
<evidence type="ECO:0000256" key="4">
    <source>
        <dbReference type="ARBA" id="ARBA00022801"/>
    </source>
</evidence>
<organism evidence="9 10">
    <name type="scientific">Ktedonosporobacter rubrisoli</name>
    <dbReference type="NCBI Taxonomy" id="2509675"/>
    <lineage>
        <taxon>Bacteria</taxon>
        <taxon>Bacillati</taxon>
        <taxon>Chloroflexota</taxon>
        <taxon>Ktedonobacteria</taxon>
        <taxon>Ktedonobacterales</taxon>
        <taxon>Ktedonosporobacteraceae</taxon>
        <taxon>Ktedonosporobacter</taxon>
    </lineage>
</organism>
<dbReference type="GO" id="GO:0006281">
    <property type="term" value="P:DNA repair"/>
    <property type="evidence" value="ECO:0007669"/>
    <property type="project" value="InterPro"/>
</dbReference>
<dbReference type="SUPFAM" id="SSF64182">
    <property type="entry name" value="DHH phosphoesterases"/>
    <property type="match status" value="1"/>
</dbReference>
<evidence type="ECO:0000259" key="8">
    <source>
        <dbReference type="Pfam" id="PF17768"/>
    </source>
</evidence>
<dbReference type="Gene3D" id="3.90.1640.30">
    <property type="match status" value="1"/>
</dbReference>
<protein>
    <recommendedName>
        <fullName evidence="2">Single-stranded-DNA-specific exonuclease RecJ</fullName>
    </recommendedName>
</protein>
<gene>
    <name evidence="9" type="primary">recJ</name>
    <name evidence="9" type="ORF">EPA93_30760</name>
</gene>
<accession>A0A4P6JWY0</accession>
<dbReference type="InterPro" id="IPR041122">
    <property type="entry name" value="RecJ_OB"/>
</dbReference>
<feature type="domain" description="DHHA1" evidence="7">
    <location>
        <begin position="359"/>
        <end position="450"/>
    </location>
</feature>
<evidence type="ECO:0000259" key="7">
    <source>
        <dbReference type="Pfam" id="PF02272"/>
    </source>
</evidence>
<dbReference type="EMBL" id="CP035758">
    <property type="protein sequence ID" value="QBD80124.1"/>
    <property type="molecule type" value="Genomic_DNA"/>
</dbReference>